<evidence type="ECO:0000313" key="9">
    <source>
        <dbReference type="Proteomes" id="UP000549394"/>
    </source>
</evidence>
<comment type="caution">
    <text evidence="8">The sequence shown here is derived from an EMBL/GenBank/DDBJ whole genome shotgun (WGS) entry which is preliminary data.</text>
</comment>
<dbReference type="OrthoDB" id="6270741at2759"/>
<keyword evidence="4 5" id="KW-0472">Membrane</keyword>
<dbReference type="Proteomes" id="UP000549394">
    <property type="component" value="Unassembled WGS sequence"/>
</dbReference>
<comment type="subcellular location">
    <subcellularLocation>
        <location evidence="1">Membrane</location>
        <topology evidence="1">Multi-pass membrane protein</topology>
    </subcellularLocation>
</comment>
<comment type="similarity">
    <text evidence="5">Belongs to the ligand-gated ion channel (TC 1.A.9) family.</text>
</comment>
<feature type="transmembrane region" description="Helical" evidence="5">
    <location>
        <begin position="416"/>
        <end position="436"/>
    </location>
</feature>
<dbReference type="InterPro" id="IPR038050">
    <property type="entry name" value="Neuro_actylchol_rec"/>
</dbReference>
<accession>A0A7I8V6B1</accession>
<dbReference type="InterPro" id="IPR006202">
    <property type="entry name" value="Neur_chan_lig-bd"/>
</dbReference>
<dbReference type="InterPro" id="IPR006029">
    <property type="entry name" value="Neurotrans-gated_channel_TM"/>
</dbReference>
<dbReference type="PANTHER" id="PTHR18945">
    <property type="entry name" value="NEUROTRANSMITTER GATED ION CHANNEL"/>
    <property type="match status" value="1"/>
</dbReference>
<dbReference type="FunFam" id="2.70.170.10:FF:000028">
    <property type="entry name" value="AcetylCholine Receptor"/>
    <property type="match status" value="1"/>
</dbReference>
<dbReference type="InterPro" id="IPR036719">
    <property type="entry name" value="Neuro-gated_channel_TM_sf"/>
</dbReference>
<dbReference type="SUPFAM" id="SSF63712">
    <property type="entry name" value="Nicotinic receptor ligand binding domain-like"/>
    <property type="match status" value="1"/>
</dbReference>
<dbReference type="GO" id="GO:0016020">
    <property type="term" value="C:membrane"/>
    <property type="evidence" value="ECO:0007669"/>
    <property type="project" value="UniProtKB-SubCell"/>
</dbReference>
<dbReference type="InterPro" id="IPR018000">
    <property type="entry name" value="Neurotransmitter_ion_chnl_CS"/>
</dbReference>
<dbReference type="Pfam" id="PF02931">
    <property type="entry name" value="Neur_chan_LBD"/>
    <property type="match status" value="1"/>
</dbReference>
<dbReference type="CDD" id="cd19051">
    <property type="entry name" value="LGIC_TM_cation"/>
    <property type="match status" value="1"/>
</dbReference>
<dbReference type="Gene3D" id="2.70.170.10">
    <property type="entry name" value="Neurotransmitter-gated ion-channel ligand-binding domain"/>
    <property type="match status" value="1"/>
</dbReference>
<dbReference type="Gene3D" id="1.20.58.390">
    <property type="entry name" value="Neurotransmitter-gated ion-channel transmembrane domain"/>
    <property type="match status" value="2"/>
</dbReference>
<gene>
    <name evidence="8" type="ORF">DGYR_LOCUS1074</name>
</gene>
<reference evidence="8 9" key="1">
    <citation type="submission" date="2020-08" db="EMBL/GenBank/DDBJ databases">
        <authorList>
            <person name="Hejnol A."/>
        </authorList>
    </citation>
    <scope>NUCLEOTIDE SEQUENCE [LARGE SCALE GENOMIC DNA]</scope>
</reference>
<dbReference type="CDD" id="cd18997">
    <property type="entry name" value="LGIC_ECD_nAChR"/>
    <property type="match status" value="1"/>
</dbReference>
<dbReference type="Pfam" id="PF02932">
    <property type="entry name" value="Neur_chan_memb"/>
    <property type="match status" value="1"/>
</dbReference>
<dbReference type="InterPro" id="IPR006201">
    <property type="entry name" value="Neur_channel"/>
</dbReference>
<dbReference type="GO" id="GO:0005230">
    <property type="term" value="F:extracellular ligand-gated monoatomic ion channel activity"/>
    <property type="evidence" value="ECO:0007669"/>
    <property type="project" value="InterPro"/>
</dbReference>
<keyword evidence="2 5" id="KW-0812">Transmembrane</keyword>
<evidence type="ECO:0000256" key="3">
    <source>
        <dbReference type="ARBA" id="ARBA00022989"/>
    </source>
</evidence>
<dbReference type="GO" id="GO:0004888">
    <property type="term" value="F:transmembrane signaling receptor activity"/>
    <property type="evidence" value="ECO:0007669"/>
    <property type="project" value="InterPro"/>
</dbReference>
<dbReference type="AlphaFoldDB" id="A0A7I8V6B1"/>
<protein>
    <submittedName>
        <fullName evidence="8">DgyrCDS1109</fullName>
    </submittedName>
</protein>
<feature type="domain" description="Neurotransmitter-gated ion-channel transmembrane" evidence="7">
    <location>
        <begin position="216"/>
        <end position="433"/>
    </location>
</feature>
<dbReference type="EMBL" id="CAJFCJ010000002">
    <property type="protein sequence ID" value="CAD5111845.1"/>
    <property type="molecule type" value="Genomic_DNA"/>
</dbReference>
<feature type="transmembrane region" description="Helical" evidence="5">
    <location>
        <begin position="269"/>
        <end position="292"/>
    </location>
</feature>
<keyword evidence="5" id="KW-0813">Transport</keyword>
<evidence type="ECO:0000259" key="6">
    <source>
        <dbReference type="Pfam" id="PF02931"/>
    </source>
</evidence>
<evidence type="ECO:0000256" key="1">
    <source>
        <dbReference type="ARBA" id="ARBA00004141"/>
    </source>
</evidence>
<evidence type="ECO:0000256" key="2">
    <source>
        <dbReference type="ARBA" id="ARBA00022692"/>
    </source>
</evidence>
<dbReference type="InterPro" id="IPR036734">
    <property type="entry name" value="Neur_chan_lig-bd_sf"/>
</dbReference>
<sequence length="449" mass="52191">MSIRATKAEEVKSRRSDEERLLHYLFAEYNPSARPVIDSNKTVPVAMQFSLLHMQELEWVDERLQWNSSEYNLDELVIEAKKLWVPEFAVINGAEEIYGDYREFRAIINQTGAVRWEPGGVFKTMCEIDITYFPFDEQQCSLVFGAWSYHTSKMNLTNMENIVNLDSYEKNGEWEILNTTVWRDEFFYECCPTEKFSNIAFWIRMQRRYTFYVMNVILPSMVTSILLLSIFYCPPGQKVQIGVVVLLSFRIFLLNVTDSIPKTSDHIPLLGIYLTCTMAVTTLSMVLTVLVLNLHAITDRPVPRCLNIIFLKILAKLFCVCSPLDIKQQERNNIGHKRQFHRMSSPIRALRDECDVTDEQVPIIALNGCTASSSTNTEKETSFIYVRKSENKPDAEKAEEDYTKEWHALAEVVDRLFFWTFLITIIAISVLLFHPLTRNFKARFPFHTV</sequence>
<evidence type="ECO:0000259" key="7">
    <source>
        <dbReference type="Pfam" id="PF02932"/>
    </source>
</evidence>
<evidence type="ECO:0000313" key="8">
    <source>
        <dbReference type="EMBL" id="CAD5111845.1"/>
    </source>
</evidence>
<dbReference type="PROSITE" id="PS00236">
    <property type="entry name" value="NEUROTR_ION_CHANNEL"/>
    <property type="match status" value="1"/>
</dbReference>
<dbReference type="PRINTS" id="PR00252">
    <property type="entry name" value="NRIONCHANNEL"/>
</dbReference>
<evidence type="ECO:0000256" key="5">
    <source>
        <dbReference type="RuleBase" id="RU000687"/>
    </source>
</evidence>
<feature type="domain" description="Neurotransmitter-gated ion-channel ligand-binding" evidence="6">
    <location>
        <begin position="18"/>
        <end position="209"/>
    </location>
</feature>
<organism evidence="8 9">
    <name type="scientific">Dimorphilus gyrociliatus</name>
    <dbReference type="NCBI Taxonomy" id="2664684"/>
    <lineage>
        <taxon>Eukaryota</taxon>
        <taxon>Metazoa</taxon>
        <taxon>Spiralia</taxon>
        <taxon>Lophotrochozoa</taxon>
        <taxon>Annelida</taxon>
        <taxon>Polychaeta</taxon>
        <taxon>Polychaeta incertae sedis</taxon>
        <taxon>Dinophilidae</taxon>
        <taxon>Dimorphilus</taxon>
    </lineage>
</organism>
<keyword evidence="5" id="KW-0406">Ion transport</keyword>
<feature type="transmembrane region" description="Helical" evidence="5">
    <location>
        <begin position="238"/>
        <end position="257"/>
    </location>
</feature>
<keyword evidence="3 5" id="KW-1133">Transmembrane helix</keyword>
<dbReference type="SUPFAM" id="SSF90112">
    <property type="entry name" value="Neurotransmitter-gated ion-channel transmembrane pore"/>
    <property type="match status" value="1"/>
</dbReference>
<name>A0A7I8V6B1_9ANNE</name>
<feature type="transmembrane region" description="Helical" evidence="5">
    <location>
        <begin position="209"/>
        <end position="232"/>
    </location>
</feature>
<proteinExistence type="inferred from homology"/>
<keyword evidence="9" id="KW-1185">Reference proteome</keyword>
<evidence type="ECO:0000256" key="4">
    <source>
        <dbReference type="ARBA" id="ARBA00023136"/>
    </source>
</evidence>
<keyword evidence="5" id="KW-0407">Ion channel</keyword>